<dbReference type="AlphaFoldDB" id="A0A1I5X679"/>
<evidence type="ECO:0000256" key="2">
    <source>
        <dbReference type="ARBA" id="ARBA00023125"/>
    </source>
</evidence>
<dbReference type="GO" id="GO:0003700">
    <property type="term" value="F:DNA-binding transcription factor activity"/>
    <property type="evidence" value="ECO:0007669"/>
    <property type="project" value="InterPro"/>
</dbReference>
<dbReference type="InterPro" id="IPR018062">
    <property type="entry name" value="HTH_AraC-typ_CS"/>
</dbReference>
<organism evidence="6 7">
    <name type="scientific">Caldicoprobacter faecalis</name>
    <dbReference type="NCBI Taxonomy" id="937334"/>
    <lineage>
        <taxon>Bacteria</taxon>
        <taxon>Bacillati</taxon>
        <taxon>Bacillota</taxon>
        <taxon>Clostridia</taxon>
        <taxon>Caldicoprobacterales</taxon>
        <taxon>Caldicoprobacteraceae</taxon>
        <taxon>Caldicoprobacter</taxon>
    </lineage>
</organism>
<dbReference type="Gene3D" id="1.10.10.60">
    <property type="entry name" value="Homeodomain-like"/>
    <property type="match status" value="2"/>
</dbReference>
<evidence type="ECO:0000259" key="5">
    <source>
        <dbReference type="PROSITE" id="PS01124"/>
    </source>
</evidence>
<evidence type="ECO:0000313" key="7">
    <source>
        <dbReference type="Proteomes" id="UP000198577"/>
    </source>
</evidence>
<dbReference type="Proteomes" id="UP000198577">
    <property type="component" value="Unassembled WGS sequence"/>
</dbReference>
<dbReference type="InterPro" id="IPR018771">
    <property type="entry name" value="PocR_dom"/>
</dbReference>
<dbReference type="PROSITE" id="PS01124">
    <property type="entry name" value="HTH_ARAC_FAMILY_2"/>
    <property type="match status" value="1"/>
</dbReference>
<accession>A0A1I5X679</accession>
<dbReference type="InterPro" id="IPR018060">
    <property type="entry name" value="HTH_AraC"/>
</dbReference>
<keyword evidence="2" id="KW-0238">DNA-binding</keyword>
<keyword evidence="3" id="KW-0804">Transcription</keyword>
<keyword evidence="4" id="KW-0175">Coiled coil</keyword>
<gene>
    <name evidence="6" type="ORF">SAMN05444406_12229</name>
</gene>
<protein>
    <submittedName>
        <fullName evidence="6">Transcriptional regulator, AraC family</fullName>
    </submittedName>
</protein>
<reference evidence="6 7" key="1">
    <citation type="submission" date="2016-10" db="EMBL/GenBank/DDBJ databases">
        <authorList>
            <person name="de Groot N.N."/>
        </authorList>
    </citation>
    <scope>NUCLEOTIDE SEQUENCE [LARGE SCALE GENOMIC DNA]</scope>
    <source>
        <strain evidence="6 7">DSM 20678</strain>
    </source>
</reference>
<dbReference type="CDD" id="cd00093">
    <property type="entry name" value="HTH_XRE"/>
    <property type="match status" value="1"/>
</dbReference>
<dbReference type="RefSeq" id="WP_092282533.1">
    <property type="nucleotide sequence ID" value="NZ_FOXR01000022.1"/>
</dbReference>
<keyword evidence="1" id="KW-0805">Transcription regulation</keyword>
<keyword evidence="7" id="KW-1185">Reference proteome</keyword>
<dbReference type="OrthoDB" id="625043at2"/>
<name>A0A1I5X679_9FIRM</name>
<dbReference type="InterPro" id="IPR020449">
    <property type="entry name" value="Tscrpt_reg_AraC-type_HTH"/>
</dbReference>
<dbReference type="SUPFAM" id="SSF46689">
    <property type="entry name" value="Homeodomain-like"/>
    <property type="match status" value="2"/>
</dbReference>
<evidence type="ECO:0000256" key="3">
    <source>
        <dbReference type="ARBA" id="ARBA00023163"/>
    </source>
</evidence>
<evidence type="ECO:0000313" key="6">
    <source>
        <dbReference type="EMBL" id="SFQ27505.1"/>
    </source>
</evidence>
<dbReference type="SMART" id="SM00342">
    <property type="entry name" value="HTH_ARAC"/>
    <property type="match status" value="1"/>
</dbReference>
<dbReference type="PANTHER" id="PTHR43280">
    <property type="entry name" value="ARAC-FAMILY TRANSCRIPTIONAL REGULATOR"/>
    <property type="match status" value="1"/>
</dbReference>
<dbReference type="InterPro" id="IPR009057">
    <property type="entry name" value="Homeodomain-like_sf"/>
</dbReference>
<dbReference type="STRING" id="937334.SAMN05444406_12229"/>
<dbReference type="Pfam" id="PF10114">
    <property type="entry name" value="PocR"/>
    <property type="match status" value="1"/>
</dbReference>
<dbReference type="GO" id="GO:0043565">
    <property type="term" value="F:sequence-specific DNA binding"/>
    <property type="evidence" value="ECO:0007669"/>
    <property type="project" value="InterPro"/>
</dbReference>
<evidence type="ECO:0000256" key="4">
    <source>
        <dbReference type="SAM" id="Coils"/>
    </source>
</evidence>
<dbReference type="InterPro" id="IPR001387">
    <property type="entry name" value="Cro/C1-type_HTH"/>
</dbReference>
<sequence>MAEYDSKIHDMDNISIEDVIDVKELKGILNCFVLATGLGAICANAKGEPIIVPDEYEGQCPFCKIVRSDPEGLKRCNQSMSYAGRQAAQLGEPYIFRCHAGLIEFAAPIMFKDIYLGSISCGPVIMWEWDEIALQEFLNLTRDLNINREALVVASRQVKMLSSRNVQAAAQLIFIVANHIAKTGMLTLQYRKELNEQQAKLAEAIFERKRAEETIKALEAKAQVSIYPIDKEQELLSRVRLGDRTGAKEILNDLLGDIFFRTAGNMDLMKARILELVVVISRAAVEGGASLERLLGLNYNFISELSQMNSIDEVCHWVVKVLDIFLDTVYETKKVRNAKSLGEALKYIRENYNKDITLEDVARKVYISPYYLSHLFRGELNITFLEYLTMVRMEEAKKLLKDTSLSIVAIASQVGYEDASYFSKVFKKYVGISPAQYRKNL</sequence>
<dbReference type="EMBL" id="FOXR01000022">
    <property type="protein sequence ID" value="SFQ27505.1"/>
    <property type="molecule type" value="Genomic_DNA"/>
</dbReference>
<dbReference type="Pfam" id="PF12833">
    <property type="entry name" value="HTH_18"/>
    <property type="match status" value="1"/>
</dbReference>
<evidence type="ECO:0000256" key="1">
    <source>
        <dbReference type="ARBA" id="ARBA00023015"/>
    </source>
</evidence>
<feature type="coiled-coil region" evidence="4">
    <location>
        <begin position="194"/>
        <end position="221"/>
    </location>
</feature>
<dbReference type="PANTHER" id="PTHR43280:SF10">
    <property type="entry name" value="REGULATORY PROTEIN POCR"/>
    <property type="match status" value="1"/>
</dbReference>
<proteinExistence type="predicted"/>
<feature type="domain" description="HTH araC/xylS-type" evidence="5">
    <location>
        <begin position="342"/>
        <end position="440"/>
    </location>
</feature>
<dbReference type="PRINTS" id="PR00032">
    <property type="entry name" value="HTHARAC"/>
</dbReference>
<dbReference type="PROSITE" id="PS00041">
    <property type="entry name" value="HTH_ARAC_FAMILY_1"/>
    <property type="match status" value="1"/>
</dbReference>